<accession>A0A371H133</accession>
<reference evidence="2" key="1">
    <citation type="submission" date="2018-05" db="EMBL/GenBank/DDBJ databases">
        <title>Draft genome of Mucuna pruriens seed.</title>
        <authorList>
            <person name="Nnadi N.E."/>
            <person name="Vos R."/>
            <person name="Hasami M.H."/>
            <person name="Devisetty U.K."/>
            <person name="Aguiy J.C."/>
        </authorList>
    </citation>
    <scope>NUCLEOTIDE SEQUENCE [LARGE SCALE GENOMIC DNA]</scope>
    <source>
        <strain evidence="2">JCA_2017</strain>
    </source>
</reference>
<evidence type="ECO:0000256" key="1">
    <source>
        <dbReference type="SAM" id="MobiDB-lite"/>
    </source>
</evidence>
<dbReference type="AlphaFoldDB" id="A0A371H133"/>
<proteinExistence type="predicted"/>
<comment type="caution">
    <text evidence="2">The sequence shown here is derived from an EMBL/GenBank/DDBJ whole genome shotgun (WGS) entry which is preliminary data.</text>
</comment>
<name>A0A371H133_MUCPR</name>
<gene>
    <name evidence="2" type="ORF">CR513_20803</name>
</gene>
<evidence type="ECO:0000313" key="2">
    <source>
        <dbReference type="EMBL" id="RDX96522.1"/>
    </source>
</evidence>
<dbReference type="Proteomes" id="UP000257109">
    <property type="component" value="Unassembled WGS sequence"/>
</dbReference>
<keyword evidence="3" id="KW-1185">Reference proteome</keyword>
<feature type="region of interest" description="Disordered" evidence="1">
    <location>
        <begin position="123"/>
        <end position="149"/>
    </location>
</feature>
<protein>
    <submittedName>
        <fullName evidence="2">Uncharacterized protein</fullName>
    </submittedName>
</protein>
<feature type="non-terminal residue" evidence="2">
    <location>
        <position position="1"/>
    </location>
</feature>
<dbReference type="EMBL" id="QJKJ01003863">
    <property type="protein sequence ID" value="RDX96522.1"/>
    <property type="molecule type" value="Genomic_DNA"/>
</dbReference>
<dbReference type="OrthoDB" id="1434596at2759"/>
<organism evidence="2 3">
    <name type="scientific">Mucuna pruriens</name>
    <name type="common">Velvet bean</name>
    <name type="synonym">Dolichos pruriens</name>
    <dbReference type="NCBI Taxonomy" id="157652"/>
    <lineage>
        <taxon>Eukaryota</taxon>
        <taxon>Viridiplantae</taxon>
        <taxon>Streptophyta</taxon>
        <taxon>Embryophyta</taxon>
        <taxon>Tracheophyta</taxon>
        <taxon>Spermatophyta</taxon>
        <taxon>Magnoliopsida</taxon>
        <taxon>eudicotyledons</taxon>
        <taxon>Gunneridae</taxon>
        <taxon>Pentapetalae</taxon>
        <taxon>rosids</taxon>
        <taxon>fabids</taxon>
        <taxon>Fabales</taxon>
        <taxon>Fabaceae</taxon>
        <taxon>Papilionoideae</taxon>
        <taxon>50 kb inversion clade</taxon>
        <taxon>NPAAA clade</taxon>
        <taxon>indigoferoid/millettioid clade</taxon>
        <taxon>Phaseoleae</taxon>
        <taxon>Mucuna</taxon>
    </lineage>
</organism>
<sequence>LLINLLTNKRSPSQDASSLEWPPSLPDFEEKRRKGDCKKKCLRGWASLGEKETLPKSQSSTLYGLLLHFFFYIGCLEFCVKKVDPKDPMEQLMHLKQAGCLDQYEELFDGLICKVNLSERQKTTNEMTRTRSRTETPNWDRSRTDSDSD</sequence>
<evidence type="ECO:0000313" key="3">
    <source>
        <dbReference type="Proteomes" id="UP000257109"/>
    </source>
</evidence>